<keyword evidence="8" id="KW-0808">Transferase</keyword>
<evidence type="ECO:0000256" key="6">
    <source>
        <dbReference type="ARBA" id="ARBA00022908"/>
    </source>
</evidence>
<comment type="caution">
    <text evidence="11">The sequence shown here is derived from an EMBL/GenBank/DDBJ whole genome shotgun (WGS) entry which is preliminary data.</text>
</comment>
<keyword evidence="2" id="KW-0479">Metal-binding</keyword>
<evidence type="ECO:0000256" key="5">
    <source>
        <dbReference type="ARBA" id="ARBA00022842"/>
    </source>
</evidence>
<dbReference type="STRING" id="4795.A0A225WYT0"/>
<keyword evidence="1" id="KW-0540">Nuclease</keyword>
<evidence type="ECO:0000256" key="8">
    <source>
        <dbReference type="ARBA" id="ARBA00022932"/>
    </source>
</evidence>
<gene>
    <name evidence="11" type="ORF">PHMEG_0002203</name>
</gene>
<dbReference type="InterPro" id="IPR001584">
    <property type="entry name" value="Integrase_cat-core"/>
</dbReference>
<dbReference type="Gene3D" id="3.30.420.10">
    <property type="entry name" value="Ribonuclease H-like superfamily/Ribonuclease H"/>
    <property type="match status" value="1"/>
</dbReference>
<evidence type="ECO:0000256" key="9">
    <source>
        <dbReference type="ARBA" id="ARBA00023172"/>
    </source>
</evidence>
<evidence type="ECO:0000313" key="11">
    <source>
        <dbReference type="EMBL" id="OWZ22994.1"/>
    </source>
</evidence>
<dbReference type="GO" id="GO:0016787">
    <property type="term" value="F:hydrolase activity"/>
    <property type="evidence" value="ECO:0007669"/>
    <property type="project" value="UniProtKB-KW"/>
</dbReference>
<feature type="domain" description="Integrase catalytic" evidence="10">
    <location>
        <begin position="2"/>
        <end position="163"/>
    </location>
</feature>
<dbReference type="PANTHER" id="PTHR42648:SF11">
    <property type="entry name" value="TRANSPOSON TY4-P GAG-POL POLYPROTEIN"/>
    <property type="match status" value="1"/>
</dbReference>
<name>A0A225WYT0_9STRA</name>
<evidence type="ECO:0000256" key="3">
    <source>
        <dbReference type="ARBA" id="ARBA00022759"/>
    </source>
</evidence>
<dbReference type="InterPro" id="IPR039537">
    <property type="entry name" value="Retrotran_Ty1/copia-like"/>
</dbReference>
<keyword evidence="4" id="KW-0378">Hydrolase</keyword>
<keyword evidence="5" id="KW-0460">Magnesium</keyword>
<dbReference type="GO" id="GO:0003676">
    <property type="term" value="F:nucleic acid binding"/>
    <property type="evidence" value="ECO:0007669"/>
    <property type="project" value="InterPro"/>
</dbReference>
<keyword evidence="12" id="KW-1185">Reference proteome</keyword>
<evidence type="ECO:0000256" key="1">
    <source>
        <dbReference type="ARBA" id="ARBA00022722"/>
    </source>
</evidence>
<dbReference type="Proteomes" id="UP000198211">
    <property type="component" value="Unassembled WGS sequence"/>
</dbReference>
<protein>
    <recommendedName>
        <fullName evidence="10">Integrase catalytic domain-containing protein</fullName>
    </recommendedName>
</protein>
<dbReference type="GO" id="GO:0003887">
    <property type="term" value="F:DNA-directed DNA polymerase activity"/>
    <property type="evidence" value="ECO:0007669"/>
    <property type="project" value="UniProtKB-KW"/>
</dbReference>
<evidence type="ECO:0000256" key="7">
    <source>
        <dbReference type="ARBA" id="ARBA00022918"/>
    </source>
</evidence>
<dbReference type="GO" id="GO:0006310">
    <property type="term" value="P:DNA recombination"/>
    <property type="evidence" value="ECO:0007669"/>
    <property type="project" value="UniProtKB-KW"/>
</dbReference>
<dbReference type="OrthoDB" id="118622at2759"/>
<proteinExistence type="predicted"/>
<dbReference type="PROSITE" id="PS50994">
    <property type="entry name" value="INTEGRASE"/>
    <property type="match status" value="1"/>
</dbReference>
<dbReference type="GO" id="GO:0003964">
    <property type="term" value="F:RNA-directed DNA polymerase activity"/>
    <property type="evidence" value="ECO:0007669"/>
    <property type="project" value="UniProtKB-KW"/>
</dbReference>
<dbReference type="GO" id="GO:0004519">
    <property type="term" value="F:endonuclease activity"/>
    <property type="evidence" value="ECO:0007669"/>
    <property type="project" value="UniProtKB-KW"/>
</dbReference>
<keyword evidence="8" id="KW-0239">DNA-directed DNA polymerase</keyword>
<dbReference type="GO" id="GO:0015074">
    <property type="term" value="P:DNA integration"/>
    <property type="evidence" value="ECO:0007669"/>
    <property type="project" value="UniProtKB-KW"/>
</dbReference>
<dbReference type="InterPro" id="IPR036397">
    <property type="entry name" value="RNaseH_sf"/>
</dbReference>
<dbReference type="SUPFAM" id="SSF53098">
    <property type="entry name" value="Ribonuclease H-like"/>
    <property type="match status" value="1"/>
</dbReference>
<keyword evidence="3" id="KW-0255">Endonuclease</keyword>
<dbReference type="GO" id="GO:0046872">
    <property type="term" value="F:metal ion binding"/>
    <property type="evidence" value="ECO:0007669"/>
    <property type="project" value="UniProtKB-KW"/>
</dbReference>
<evidence type="ECO:0000256" key="4">
    <source>
        <dbReference type="ARBA" id="ARBA00022801"/>
    </source>
</evidence>
<accession>A0A225WYT0</accession>
<dbReference type="EMBL" id="NBNE01000093">
    <property type="protein sequence ID" value="OWZ22994.1"/>
    <property type="molecule type" value="Genomic_DNA"/>
</dbReference>
<keyword evidence="6" id="KW-0229">DNA integration</keyword>
<evidence type="ECO:0000256" key="2">
    <source>
        <dbReference type="ARBA" id="ARBA00022723"/>
    </source>
</evidence>
<reference evidence="12" key="1">
    <citation type="submission" date="2017-03" db="EMBL/GenBank/DDBJ databases">
        <title>Phytopthora megakarya and P. palmivora, two closely related causual agents of cacao black pod achieved similar genome size and gene model numbers by different mechanisms.</title>
        <authorList>
            <person name="Ali S."/>
            <person name="Shao J."/>
            <person name="Larry D.J."/>
            <person name="Kronmiller B."/>
            <person name="Shen D."/>
            <person name="Strem M.D."/>
            <person name="Melnick R.L."/>
            <person name="Guiltinan M.J."/>
            <person name="Tyler B.M."/>
            <person name="Meinhardt L.W."/>
            <person name="Bailey B.A."/>
        </authorList>
    </citation>
    <scope>NUCLEOTIDE SEQUENCE [LARGE SCALE GENOMIC DNA]</scope>
    <source>
        <strain evidence="12">zdho120</strain>
    </source>
</reference>
<sequence>MSKSSRVLQLVHTDVMGPMKTLSKGGSRYVLNVVDDYSRDVIAFFVKNRSEIAAKLSEFKAFYKNQSEEWLKCLQSDNKKNTRNEIMHQRTVTYSPQQNGVVERMNHTIMTNAPIMLHYKGINRSTNTANSRTTPYELGSKTNPRMDHQRLFRSQGYAHVDDAKMTKHELKSFRCMFLRYA</sequence>
<evidence type="ECO:0000313" key="12">
    <source>
        <dbReference type="Proteomes" id="UP000198211"/>
    </source>
</evidence>
<dbReference type="AlphaFoldDB" id="A0A225WYT0"/>
<dbReference type="InterPro" id="IPR012337">
    <property type="entry name" value="RNaseH-like_sf"/>
</dbReference>
<dbReference type="PANTHER" id="PTHR42648">
    <property type="entry name" value="TRANSPOSASE, PUTATIVE-RELATED"/>
    <property type="match status" value="1"/>
</dbReference>
<keyword evidence="8" id="KW-0548">Nucleotidyltransferase</keyword>
<keyword evidence="7" id="KW-0695">RNA-directed DNA polymerase</keyword>
<organism evidence="11 12">
    <name type="scientific">Phytophthora megakarya</name>
    <dbReference type="NCBI Taxonomy" id="4795"/>
    <lineage>
        <taxon>Eukaryota</taxon>
        <taxon>Sar</taxon>
        <taxon>Stramenopiles</taxon>
        <taxon>Oomycota</taxon>
        <taxon>Peronosporomycetes</taxon>
        <taxon>Peronosporales</taxon>
        <taxon>Peronosporaceae</taxon>
        <taxon>Phytophthora</taxon>
    </lineage>
</organism>
<keyword evidence="9" id="KW-0233">DNA recombination</keyword>
<evidence type="ECO:0000259" key="10">
    <source>
        <dbReference type="PROSITE" id="PS50994"/>
    </source>
</evidence>